<protein>
    <submittedName>
        <fullName evidence="2">Uncharacterized protein</fullName>
    </submittedName>
</protein>
<feature type="compositionally biased region" description="Polar residues" evidence="1">
    <location>
        <begin position="277"/>
        <end position="301"/>
    </location>
</feature>
<feature type="region of interest" description="Disordered" evidence="1">
    <location>
        <begin position="1"/>
        <end position="41"/>
    </location>
</feature>
<comment type="caution">
    <text evidence="2">The sequence shown here is derived from an EMBL/GenBank/DDBJ whole genome shotgun (WGS) entry which is preliminary data.</text>
</comment>
<dbReference type="Proteomes" id="UP001152523">
    <property type="component" value="Unassembled WGS sequence"/>
</dbReference>
<evidence type="ECO:0000313" key="2">
    <source>
        <dbReference type="EMBL" id="CAH9121050.1"/>
    </source>
</evidence>
<sequence length="670" mass="73782">MEAALTPRPLKGIIISEQRSKQKSDKSASSKPKKRLRKKSAVEEELALYDDCDTFLTIDRTTPLGAGADLVSSRVEVAASGSTAHAQPSPSHSPVSQQAGVSITQGELFPTSLVPSESVERLSGQQPRTTTPIRSITSSLGVTIPTFLKFSRTPTLFTAHTGALTLNATTGVQTMMVGSPATPTMPQSLNAGHTSAIFTDAVTTVTTPVTGTTIPEDILVYLNSFLETIKPWVHETITANAQDSGSTPVVQNIPPKPQTTQPPTISIPISKPLAIENQQPSTSRGTQDTELVSSPTTTKPNLKTIPFEDLVAEVFDRILDVEEGNLTPLQKALLHALDTQNTCRDSLRGAKRSHEDPDDSAPHEGENKRQRILEHVASTSQTPLPNQPSTSTNEQPPTSASQKSLASLSSMVELDKTFRGASPIDVDQGWNGSPDDATTSTSSYSGHQLEPSSKLMSTGNPKDPGFTQSQPREDWPHVTKYKGLVSAQEHRVEIIEDPCKSHQDPDATPDMSPQQQQAPSSYYKDGMHDELEEMLVHNKWSELWTDVDESQRRAYLRDLLVNCATDVILLDQDELKEGENYETPPKDLESIIRQTAAQMPRNEKPWEKIDINAPFQEEIRENIWRKEDKVRELDELKIRGLNHLRGQNKGGQLFLLSHHHCSKNRPRRTD</sequence>
<feature type="region of interest" description="Disordered" evidence="1">
    <location>
        <begin position="422"/>
        <end position="475"/>
    </location>
</feature>
<feature type="compositionally biased region" description="Basic and acidic residues" evidence="1">
    <location>
        <begin position="346"/>
        <end position="374"/>
    </location>
</feature>
<feature type="region of interest" description="Disordered" evidence="1">
    <location>
        <begin position="346"/>
        <end position="406"/>
    </location>
</feature>
<feature type="compositionally biased region" description="Basic and acidic residues" evidence="1">
    <location>
        <begin position="18"/>
        <end position="28"/>
    </location>
</feature>
<feature type="compositionally biased region" description="Polar residues" evidence="1">
    <location>
        <begin position="377"/>
        <end position="398"/>
    </location>
</feature>
<dbReference type="AlphaFoldDB" id="A0AAV0EEK7"/>
<gene>
    <name evidence="2" type="ORF">CEPIT_LOCUS23407</name>
</gene>
<evidence type="ECO:0000313" key="3">
    <source>
        <dbReference type="Proteomes" id="UP001152523"/>
    </source>
</evidence>
<dbReference type="EMBL" id="CAMAPF010000919">
    <property type="protein sequence ID" value="CAH9121050.1"/>
    <property type="molecule type" value="Genomic_DNA"/>
</dbReference>
<feature type="region of interest" description="Disordered" evidence="1">
    <location>
        <begin position="277"/>
        <end position="302"/>
    </location>
</feature>
<accession>A0AAV0EEK7</accession>
<feature type="region of interest" description="Disordered" evidence="1">
    <location>
        <begin position="243"/>
        <end position="265"/>
    </location>
</feature>
<proteinExistence type="predicted"/>
<evidence type="ECO:0000256" key="1">
    <source>
        <dbReference type="SAM" id="MobiDB-lite"/>
    </source>
</evidence>
<feature type="region of interest" description="Disordered" evidence="1">
    <location>
        <begin position="499"/>
        <end position="522"/>
    </location>
</feature>
<keyword evidence="3" id="KW-1185">Reference proteome</keyword>
<organism evidence="2 3">
    <name type="scientific">Cuscuta epithymum</name>
    <dbReference type="NCBI Taxonomy" id="186058"/>
    <lineage>
        <taxon>Eukaryota</taxon>
        <taxon>Viridiplantae</taxon>
        <taxon>Streptophyta</taxon>
        <taxon>Embryophyta</taxon>
        <taxon>Tracheophyta</taxon>
        <taxon>Spermatophyta</taxon>
        <taxon>Magnoliopsida</taxon>
        <taxon>eudicotyledons</taxon>
        <taxon>Gunneridae</taxon>
        <taxon>Pentapetalae</taxon>
        <taxon>asterids</taxon>
        <taxon>lamiids</taxon>
        <taxon>Solanales</taxon>
        <taxon>Convolvulaceae</taxon>
        <taxon>Cuscuteae</taxon>
        <taxon>Cuscuta</taxon>
        <taxon>Cuscuta subgen. Cuscuta</taxon>
    </lineage>
</organism>
<name>A0AAV0EEK7_9ASTE</name>
<feature type="compositionally biased region" description="Low complexity" evidence="1">
    <location>
        <begin position="84"/>
        <end position="99"/>
    </location>
</feature>
<feature type="region of interest" description="Disordered" evidence="1">
    <location>
        <begin position="81"/>
        <end position="100"/>
    </location>
</feature>
<feature type="compositionally biased region" description="Polar residues" evidence="1">
    <location>
        <begin position="436"/>
        <end position="470"/>
    </location>
</feature>
<reference evidence="2" key="1">
    <citation type="submission" date="2022-07" db="EMBL/GenBank/DDBJ databases">
        <authorList>
            <person name="Macas J."/>
            <person name="Novak P."/>
            <person name="Neumann P."/>
        </authorList>
    </citation>
    <scope>NUCLEOTIDE SEQUENCE</scope>
</reference>